<dbReference type="Gene3D" id="1.20.58.2050">
    <property type="match status" value="1"/>
</dbReference>
<dbReference type="SUPFAM" id="SSF160059">
    <property type="entry name" value="PriA/YqbF domain"/>
    <property type="match status" value="1"/>
</dbReference>
<dbReference type="InterPro" id="IPR010492">
    <property type="entry name" value="GINS_Psf3"/>
</dbReference>
<accession>A0A9W7BIT3</accession>
<dbReference type="GO" id="GO:0000811">
    <property type="term" value="C:GINS complex"/>
    <property type="evidence" value="ECO:0007669"/>
    <property type="project" value="TreeGrafter"/>
</dbReference>
<protein>
    <recommendedName>
        <fullName evidence="4">DNA replication complex GINS protein PSF3</fullName>
    </recommendedName>
</protein>
<feature type="region of interest" description="Disordered" evidence="1">
    <location>
        <begin position="212"/>
        <end position="247"/>
    </location>
</feature>
<dbReference type="PANTHER" id="PTHR22768:SF0">
    <property type="entry name" value="DNA REPLICATION COMPLEX GINS PROTEIN PSF3"/>
    <property type="match status" value="1"/>
</dbReference>
<dbReference type="Proteomes" id="UP001165085">
    <property type="component" value="Unassembled WGS sequence"/>
</dbReference>
<organism evidence="2 3">
    <name type="scientific">Triparma strigata</name>
    <dbReference type="NCBI Taxonomy" id="1606541"/>
    <lineage>
        <taxon>Eukaryota</taxon>
        <taxon>Sar</taxon>
        <taxon>Stramenopiles</taxon>
        <taxon>Ochrophyta</taxon>
        <taxon>Bolidophyceae</taxon>
        <taxon>Parmales</taxon>
        <taxon>Triparmaceae</taxon>
        <taxon>Triparma</taxon>
    </lineage>
</organism>
<feature type="compositionally biased region" description="Basic and acidic residues" evidence="1">
    <location>
        <begin position="212"/>
        <end position="226"/>
    </location>
</feature>
<dbReference type="SUPFAM" id="SSF158573">
    <property type="entry name" value="GINS helical bundle-like"/>
    <property type="match status" value="1"/>
</dbReference>
<dbReference type="EMBL" id="BRXY01000329">
    <property type="protein sequence ID" value="GMH87458.1"/>
    <property type="molecule type" value="Genomic_DNA"/>
</dbReference>
<dbReference type="GO" id="GO:1902975">
    <property type="term" value="P:mitotic DNA replication initiation"/>
    <property type="evidence" value="ECO:0007669"/>
    <property type="project" value="TreeGrafter"/>
</dbReference>
<dbReference type="PANTHER" id="PTHR22768">
    <property type="entry name" value="DNA REPLICATION COMPLEX GINS PROTEIN PSF3"/>
    <property type="match status" value="1"/>
</dbReference>
<evidence type="ECO:0008006" key="4">
    <source>
        <dbReference type="Google" id="ProtNLM"/>
    </source>
</evidence>
<reference evidence="3" key="1">
    <citation type="journal article" date="2023" name="Commun. Biol.">
        <title>Genome analysis of Parmales, the sister group of diatoms, reveals the evolutionary specialization of diatoms from phago-mixotrophs to photoautotrophs.</title>
        <authorList>
            <person name="Ban H."/>
            <person name="Sato S."/>
            <person name="Yoshikawa S."/>
            <person name="Yamada K."/>
            <person name="Nakamura Y."/>
            <person name="Ichinomiya M."/>
            <person name="Sato N."/>
            <person name="Blanc-Mathieu R."/>
            <person name="Endo H."/>
            <person name="Kuwata A."/>
            <person name="Ogata H."/>
        </authorList>
    </citation>
    <scope>NUCLEOTIDE SEQUENCE [LARGE SCALE GENOMIC DNA]</scope>
    <source>
        <strain evidence="3">NIES 3701</strain>
    </source>
</reference>
<name>A0A9W7BIT3_9STRA</name>
<keyword evidence="3" id="KW-1185">Reference proteome</keyword>
<dbReference type="AlphaFoldDB" id="A0A9W7BIT3"/>
<evidence type="ECO:0000256" key="1">
    <source>
        <dbReference type="SAM" id="MobiDB-lite"/>
    </source>
</evidence>
<dbReference type="InterPro" id="IPR036224">
    <property type="entry name" value="GINS_bundle-like_dom_sf"/>
</dbReference>
<dbReference type="InterPro" id="IPR038437">
    <property type="entry name" value="GINS_Psf3_sf"/>
</dbReference>
<feature type="compositionally biased region" description="Basic and acidic residues" evidence="1">
    <location>
        <begin position="236"/>
        <end position="247"/>
    </location>
</feature>
<sequence length="247" mass="28137">MGYYDIDDILMEDEHVTAIARIDCASLAFLRPYNSTNTAASTSSTTLMTNEKVSLPLWTLPFLCFDSRFFDVTLPKHFSDSFRKKLDAGGDSFNLRLKSPYFYSSGFLLCSLVSSSPSSRRSSDNRLTLLKKECTLLLSVLKKTFIGSRLRKTLDWSLSFRDEDCTSYTSTLTTEELTLFEIGARASLGYQEWKRKGSRFIQVSGIVKSKDRRVVSPEDKGGDKGVKQMGEFEEEEGKKRRRIEERL</sequence>
<evidence type="ECO:0000313" key="2">
    <source>
        <dbReference type="EMBL" id="GMH87458.1"/>
    </source>
</evidence>
<comment type="caution">
    <text evidence="2">The sequence shown here is derived from an EMBL/GenBank/DDBJ whole genome shotgun (WGS) entry which is preliminary data.</text>
</comment>
<evidence type="ECO:0000313" key="3">
    <source>
        <dbReference type="Proteomes" id="UP001165085"/>
    </source>
</evidence>
<proteinExistence type="predicted"/>
<dbReference type="OrthoDB" id="10251744at2759"/>
<gene>
    <name evidence="2" type="ORF">TrST_g12961</name>
</gene>